<keyword evidence="3" id="KW-1185">Reference proteome</keyword>
<evidence type="ECO:0000313" key="2">
    <source>
        <dbReference type="EMBL" id="PRX98096.1"/>
    </source>
</evidence>
<gene>
    <name evidence="2" type="ORF">CLV72_105449</name>
</gene>
<name>A0A2T0Q2T3_9ACTN</name>
<evidence type="ECO:0000259" key="1">
    <source>
        <dbReference type="Pfam" id="PF04149"/>
    </source>
</evidence>
<dbReference type="OrthoDB" id="3483392at2"/>
<dbReference type="Proteomes" id="UP000237846">
    <property type="component" value="Unassembled WGS sequence"/>
</dbReference>
<dbReference type="RefSeq" id="WP_106248139.1">
    <property type="nucleotide sequence ID" value="NZ_PVZC01000005.1"/>
</dbReference>
<protein>
    <submittedName>
        <fullName evidence="2">Uncharacterized protein DUF397</fullName>
    </submittedName>
</protein>
<proteinExistence type="predicted"/>
<sequence length="61" mass="6726">MSELIWRKSSYSSANGGDCVEVAELAEGRAVRDSKHPDQPHLMISGSDWNAFIHAVRNDAL</sequence>
<dbReference type="Pfam" id="PF04149">
    <property type="entry name" value="DUF397"/>
    <property type="match status" value="1"/>
</dbReference>
<reference evidence="2 3" key="1">
    <citation type="submission" date="2018-03" db="EMBL/GenBank/DDBJ databases">
        <title>Genomic Encyclopedia of Archaeal and Bacterial Type Strains, Phase II (KMG-II): from individual species to whole genera.</title>
        <authorList>
            <person name="Goeker M."/>
        </authorList>
    </citation>
    <scope>NUCLEOTIDE SEQUENCE [LARGE SCALE GENOMIC DNA]</scope>
    <source>
        <strain evidence="2 3">DSM 45601</strain>
    </source>
</reference>
<dbReference type="AlphaFoldDB" id="A0A2T0Q2T3"/>
<dbReference type="EMBL" id="PVZC01000005">
    <property type="protein sequence ID" value="PRX98096.1"/>
    <property type="molecule type" value="Genomic_DNA"/>
</dbReference>
<accession>A0A2T0Q2T3</accession>
<organism evidence="2 3">
    <name type="scientific">Allonocardiopsis opalescens</name>
    <dbReference type="NCBI Taxonomy" id="1144618"/>
    <lineage>
        <taxon>Bacteria</taxon>
        <taxon>Bacillati</taxon>
        <taxon>Actinomycetota</taxon>
        <taxon>Actinomycetes</taxon>
        <taxon>Streptosporangiales</taxon>
        <taxon>Allonocardiopsis</taxon>
    </lineage>
</organism>
<evidence type="ECO:0000313" key="3">
    <source>
        <dbReference type="Proteomes" id="UP000237846"/>
    </source>
</evidence>
<dbReference type="InterPro" id="IPR007278">
    <property type="entry name" value="DUF397"/>
</dbReference>
<comment type="caution">
    <text evidence="2">The sequence shown here is derived from an EMBL/GenBank/DDBJ whole genome shotgun (WGS) entry which is preliminary data.</text>
</comment>
<feature type="domain" description="DUF397" evidence="1">
    <location>
        <begin position="6"/>
        <end position="57"/>
    </location>
</feature>